<feature type="domain" description="Transcription regulator PadR N-terminal" evidence="1">
    <location>
        <begin position="13"/>
        <end position="87"/>
    </location>
</feature>
<dbReference type="InterPro" id="IPR005149">
    <property type="entry name" value="Tscrpt_reg_PadR_N"/>
</dbReference>
<keyword evidence="3" id="KW-1185">Reference proteome</keyword>
<gene>
    <name evidence="2" type="ORF">G9U51_07240</name>
</gene>
<dbReference type="Gene3D" id="1.10.10.10">
    <property type="entry name" value="Winged helix-like DNA-binding domain superfamily/Winged helix DNA-binding domain"/>
    <property type="match status" value="1"/>
</dbReference>
<evidence type="ECO:0000313" key="2">
    <source>
        <dbReference type="EMBL" id="NHN55573.1"/>
    </source>
</evidence>
<dbReference type="InterPro" id="IPR036390">
    <property type="entry name" value="WH_DNA-bd_sf"/>
</dbReference>
<dbReference type="Pfam" id="PF03551">
    <property type="entry name" value="PadR"/>
    <property type="match status" value="1"/>
</dbReference>
<name>A0A967B167_9MICO</name>
<evidence type="ECO:0000259" key="1">
    <source>
        <dbReference type="Pfam" id="PF03551"/>
    </source>
</evidence>
<comment type="caution">
    <text evidence="2">The sequence shown here is derived from an EMBL/GenBank/DDBJ whole genome shotgun (WGS) entry which is preliminary data.</text>
</comment>
<sequence length="174" mass="18970">MPQVPLSLAASAVLSVVAQGPTHGFAIARLFREDGELGRVWALPRPAIYRELGRLEERALITARRSEHGDAGPDRRVLGATAAGRALAAAWLCAPVERVREFRSEFLLKLALHERAGSDPGPLLAAQRSVFAHRVDDLRAAARAAEGFDRQLLLWRALSTEAALHFLDETTGLH</sequence>
<dbReference type="AlphaFoldDB" id="A0A967B167"/>
<dbReference type="Proteomes" id="UP000744769">
    <property type="component" value="Unassembled WGS sequence"/>
</dbReference>
<accession>A0A967B167</accession>
<protein>
    <submittedName>
        <fullName evidence="2">PadR family transcriptional regulator</fullName>
    </submittedName>
</protein>
<organism evidence="2 3">
    <name type="scientific">Metallococcus carri</name>
    <dbReference type="NCBI Taxonomy" id="1656884"/>
    <lineage>
        <taxon>Bacteria</taxon>
        <taxon>Bacillati</taxon>
        <taxon>Actinomycetota</taxon>
        <taxon>Actinomycetes</taxon>
        <taxon>Micrococcales</taxon>
        <taxon>Dermacoccaceae</taxon>
        <taxon>Metallococcus</taxon>
    </lineage>
</organism>
<dbReference type="SUPFAM" id="SSF46785">
    <property type="entry name" value="Winged helix' DNA-binding domain"/>
    <property type="match status" value="1"/>
</dbReference>
<evidence type="ECO:0000313" key="3">
    <source>
        <dbReference type="Proteomes" id="UP000744769"/>
    </source>
</evidence>
<proteinExistence type="predicted"/>
<dbReference type="EMBL" id="JAAOIV010000004">
    <property type="protein sequence ID" value="NHN55573.1"/>
    <property type="molecule type" value="Genomic_DNA"/>
</dbReference>
<dbReference type="RefSeq" id="WP_166195345.1">
    <property type="nucleotide sequence ID" value="NZ_JAAOIV010000004.1"/>
</dbReference>
<dbReference type="InterPro" id="IPR036388">
    <property type="entry name" value="WH-like_DNA-bd_sf"/>
</dbReference>
<reference evidence="2" key="1">
    <citation type="submission" date="2020-03" db="EMBL/GenBank/DDBJ databases">
        <title>Draft sequencing of Calidifontibacter sp. DB0510.</title>
        <authorList>
            <person name="Kim D.-U."/>
        </authorList>
    </citation>
    <scope>NUCLEOTIDE SEQUENCE</scope>
    <source>
        <strain evidence="2">DB0510</strain>
    </source>
</reference>